<keyword evidence="2" id="KW-0540">Nuclease</keyword>
<name>A0A379G942_9BACT</name>
<evidence type="ECO:0000313" key="5">
    <source>
        <dbReference type="EMBL" id="SUC37487.1"/>
    </source>
</evidence>
<proteinExistence type="predicted"/>
<dbReference type="Proteomes" id="UP000254235">
    <property type="component" value="Unassembled WGS sequence"/>
</dbReference>
<evidence type="ECO:0000256" key="3">
    <source>
        <dbReference type="ARBA" id="ARBA00022801"/>
    </source>
</evidence>
<accession>A0A379G942</accession>
<dbReference type="Pfam" id="PF08774">
    <property type="entry name" value="VRR_NUC"/>
    <property type="match status" value="1"/>
</dbReference>
<feature type="domain" description="VRR-NUC" evidence="4">
    <location>
        <begin position="3"/>
        <end position="104"/>
    </location>
</feature>
<organism evidence="5 6">
    <name type="scientific">Prevotella pallens</name>
    <dbReference type="NCBI Taxonomy" id="60133"/>
    <lineage>
        <taxon>Bacteria</taxon>
        <taxon>Pseudomonadati</taxon>
        <taxon>Bacteroidota</taxon>
        <taxon>Bacteroidia</taxon>
        <taxon>Bacteroidales</taxon>
        <taxon>Prevotellaceae</taxon>
        <taxon>Prevotella</taxon>
    </lineage>
</organism>
<evidence type="ECO:0000256" key="1">
    <source>
        <dbReference type="ARBA" id="ARBA00001946"/>
    </source>
</evidence>
<protein>
    <submittedName>
        <fullName evidence="5">VRR-NUC domain</fullName>
    </submittedName>
</protein>
<keyword evidence="3" id="KW-0378">Hydrolase</keyword>
<dbReference type="GO" id="GO:0016788">
    <property type="term" value="F:hydrolase activity, acting on ester bonds"/>
    <property type="evidence" value="ECO:0007669"/>
    <property type="project" value="InterPro"/>
</dbReference>
<dbReference type="RefSeq" id="WP_115083932.1">
    <property type="nucleotide sequence ID" value="NZ_UGTP01000002.1"/>
</dbReference>
<evidence type="ECO:0000256" key="2">
    <source>
        <dbReference type="ARBA" id="ARBA00022722"/>
    </source>
</evidence>
<dbReference type="OrthoDB" id="1272564at2"/>
<dbReference type="GO" id="GO:0004518">
    <property type="term" value="F:nuclease activity"/>
    <property type="evidence" value="ECO:0007669"/>
    <property type="project" value="UniProtKB-KW"/>
</dbReference>
<reference evidence="5 6" key="1">
    <citation type="submission" date="2018-06" db="EMBL/GenBank/DDBJ databases">
        <authorList>
            <consortium name="Pathogen Informatics"/>
            <person name="Doyle S."/>
        </authorList>
    </citation>
    <scope>NUCLEOTIDE SEQUENCE [LARGE SCALE GENOMIC DNA]</scope>
    <source>
        <strain evidence="5 6">NCTC13043</strain>
    </source>
</reference>
<dbReference type="InterPro" id="IPR011856">
    <property type="entry name" value="tRNA_endonuc-like_dom_sf"/>
</dbReference>
<dbReference type="SMART" id="SM00990">
    <property type="entry name" value="VRR_NUC"/>
    <property type="match status" value="1"/>
</dbReference>
<dbReference type="Gene3D" id="3.40.1350.10">
    <property type="match status" value="1"/>
</dbReference>
<evidence type="ECO:0000259" key="4">
    <source>
        <dbReference type="SMART" id="SM00990"/>
    </source>
</evidence>
<dbReference type="GeneID" id="78571620"/>
<dbReference type="AlphaFoldDB" id="A0A379G942"/>
<evidence type="ECO:0000313" key="6">
    <source>
        <dbReference type="Proteomes" id="UP000254235"/>
    </source>
</evidence>
<sequence>MKHDEDELQIACVNWFGMQYPKLSKLLHHSPNGGRRNAREAARFKKMGTRAGFPDLVLMYPAKGYHGLCIEMKTATGRQQPTQKEWQKSLESVGYKYELCRSIEAFISITKEYLVVK</sequence>
<dbReference type="InterPro" id="IPR014883">
    <property type="entry name" value="VRR_NUC"/>
</dbReference>
<dbReference type="EMBL" id="UGTP01000002">
    <property type="protein sequence ID" value="SUC37487.1"/>
    <property type="molecule type" value="Genomic_DNA"/>
</dbReference>
<comment type="cofactor">
    <cofactor evidence="1">
        <name>Mg(2+)</name>
        <dbReference type="ChEBI" id="CHEBI:18420"/>
    </cofactor>
</comment>
<gene>
    <name evidence="5" type="ORF">NCTC13043_01976</name>
</gene>
<dbReference type="GO" id="GO:0003676">
    <property type="term" value="F:nucleic acid binding"/>
    <property type="evidence" value="ECO:0007669"/>
    <property type="project" value="InterPro"/>
</dbReference>